<comment type="caution">
    <text evidence="2">The sequence shown here is derived from an EMBL/GenBank/DDBJ whole genome shotgun (WGS) entry which is preliminary data.</text>
</comment>
<gene>
    <name evidence="2" type="ORF">EVG20_g6488</name>
</gene>
<keyword evidence="1" id="KW-0472">Membrane</keyword>
<organism evidence="2 3">
    <name type="scientific">Dentipellis fragilis</name>
    <dbReference type="NCBI Taxonomy" id="205917"/>
    <lineage>
        <taxon>Eukaryota</taxon>
        <taxon>Fungi</taxon>
        <taxon>Dikarya</taxon>
        <taxon>Basidiomycota</taxon>
        <taxon>Agaricomycotina</taxon>
        <taxon>Agaricomycetes</taxon>
        <taxon>Russulales</taxon>
        <taxon>Hericiaceae</taxon>
        <taxon>Dentipellis</taxon>
    </lineage>
</organism>
<dbReference type="EMBL" id="SEOQ01000435">
    <property type="protein sequence ID" value="TFY63035.1"/>
    <property type="molecule type" value="Genomic_DNA"/>
</dbReference>
<sequence>MAMCIFLVAARTKAMMKNSVSKVNDIGAYMDSFQLPELFEEQAVTTPKSRICKSSTIALAIFCFLCTCINIGIWLSSRVERGPKYRSPHMFESPSPYLGLDELEYDSHLEAGQAFSNYPFLLTQISEIEPRRVFPVDPKQGLTVVGTISPDIRRFVARPGISTVAQFRTTDYGYENCTLLFSVPEAASTTEQTSINIYSLSTTARLGASKLSWSTRPQRELVAGIWLATNTTEVVHSWRCKWGQYQTFEFAYSGSGPGLAFWQNPKVEKQGAWFFVLRFHWHRLTFEVRGRKWGVGVALYLSPAAGLSRSEE</sequence>
<keyword evidence="1" id="KW-0812">Transmembrane</keyword>
<proteinExistence type="predicted"/>
<evidence type="ECO:0000256" key="1">
    <source>
        <dbReference type="SAM" id="Phobius"/>
    </source>
</evidence>
<keyword evidence="3" id="KW-1185">Reference proteome</keyword>
<accession>A0A4Y9YKU6</accession>
<dbReference type="OrthoDB" id="3350619at2759"/>
<protein>
    <recommendedName>
        <fullName evidence="4">Ubiquitin 3 binding protein But2 C-terminal domain-containing protein</fullName>
    </recommendedName>
</protein>
<reference evidence="2 3" key="1">
    <citation type="submission" date="2019-02" db="EMBL/GenBank/DDBJ databases">
        <title>Genome sequencing of the rare red list fungi Dentipellis fragilis.</title>
        <authorList>
            <person name="Buettner E."/>
            <person name="Kellner H."/>
        </authorList>
    </citation>
    <scope>NUCLEOTIDE SEQUENCE [LARGE SCALE GENOMIC DNA]</scope>
    <source>
        <strain evidence="2 3">DSM 105465</strain>
    </source>
</reference>
<evidence type="ECO:0008006" key="4">
    <source>
        <dbReference type="Google" id="ProtNLM"/>
    </source>
</evidence>
<dbReference type="Proteomes" id="UP000298327">
    <property type="component" value="Unassembled WGS sequence"/>
</dbReference>
<dbReference type="AlphaFoldDB" id="A0A4Y9YKU6"/>
<evidence type="ECO:0000313" key="2">
    <source>
        <dbReference type="EMBL" id="TFY63035.1"/>
    </source>
</evidence>
<evidence type="ECO:0000313" key="3">
    <source>
        <dbReference type="Proteomes" id="UP000298327"/>
    </source>
</evidence>
<keyword evidence="1" id="KW-1133">Transmembrane helix</keyword>
<feature type="transmembrane region" description="Helical" evidence="1">
    <location>
        <begin position="57"/>
        <end position="75"/>
    </location>
</feature>
<name>A0A4Y9YKU6_9AGAM</name>